<dbReference type="GO" id="GO:0031179">
    <property type="term" value="P:peptide modification"/>
    <property type="evidence" value="ECO:0007669"/>
    <property type="project" value="InterPro"/>
</dbReference>
<comment type="caution">
    <text evidence="1">The sequence shown here is derived from an EMBL/GenBank/DDBJ whole genome shotgun (WGS) entry which is preliminary data.</text>
</comment>
<evidence type="ECO:0008006" key="3">
    <source>
        <dbReference type="Google" id="ProtNLM"/>
    </source>
</evidence>
<proteinExistence type="predicted"/>
<dbReference type="RefSeq" id="WP_116097262.1">
    <property type="nucleotide sequence ID" value="NZ_QNVU01000007.1"/>
</dbReference>
<sequence>MPNYLDELHSILLQQKNCEDWDSGLNGRSAVALFFFYHYKLTNKIDSYNRGIELIEYELNNLKNISSVSLFNGISGIAWSINHLCDENLLDFVHDEILPNLFEKSLKKIFFSKDLILSNQHFETNCDILFYFVERFSSTKSKKFKEKYKIFINQSLIFFTHSFYQLKENNYYENISVKILESFIKILNLLKNLFSSPLIDFLLSESIKWIIKNPLIQSNSSIYRHVNISLTYIKDEKFIKKVNIFLNKKSTENISLCNSKEIGIWNSGYSKVGLKLITEQEDCIKDTLQYLLY</sequence>
<protein>
    <recommendedName>
        <fullName evidence="3">Lanthionine synthetase C-like protein</fullName>
    </recommendedName>
</protein>
<keyword evidence="2" id="KW-1185">Reference proteome</keyword>
<dbReference type="EMBL" id="QNVU01000007">
    <property type="protein sequence ID" value="REC51682.1"/>
    <property type="molecule type" value="Genomic_DNA"/>
</dbReference>
<dbReference type="Gene3D" id="1.50.10.20">
    <property type="match status" value="1"/>
</dbReference>
<gene>
    <name evidence="1" type="ORF">DRF68_05195</name>
</gene>
<evidence type="ECO:0000313" key="1">
    <source>
        <dbReference type="EMBL" id="REC51682.1"/>
    </source>
</evidence>
<organism evidence="1 2">
    <name type="scientific">Candidatus Chryseobacterium massiliense</name>
    <dbReference type="NCBI Taxonomy" id="204089"/>
    <lineage>
        <taxon>Bacteria</taxon>
        <taxon>Pseudomonadati</taxon>
        <taxon>Bacteroidota</taxon>
        <taxon>Flavobacteriia</taxon>
        <taxon>Flavobacteriales</taxon>
        <taxon>Weeksellaceae</taxon>
        <taxon>Chryseobacterium group</taxon>
        <taxon>Chryseobacterium</taxon>
    </lineage>
</organism>
<dbReference type="AlphaFoldDB" id="A0A3D9BE28"/>
<accession>A0A3D9BE28</accession>
<name>A0A3D9BE28_9FLAO</name>
<dbReference type="SUPFAM" id="SSF158745">
    <property type="entry name" value="LanC-like"/>
    <property type="match status" value="1"/>
</dbReference>
<dbReference type="Proteomes" id="UP000256924">
    <property type="component" value="Unassembled WGS sequence"/>
</dbReference>
<dbReference type="Pfam" id="PF05147">
    <property type="entry name" value="LANC_like"/>
    <property type="match status" value="1"/>
</dbReference>
<dbReference type="InterPro" id="IPR007822">
    <property type="entry name" value="LANC-like"/>
</dbReference>
<evidence type="ECO:0000313" key="2">
    <source>
        <dbReference type="Proteomes" id="UP000256924"/>
    </source>
</evidence>
<reference evidence="1 2" key="1">
    <citation type="journal article" date="2004" name="Emerg. Infect. Dis.">
        <title>Amoebae-resisting bacteria isolated from human nasal swabs by amoebal coculture.</title>
        <authorList>
            <person name="Greub G."/>
            <person name="La Scola B."/>
            <person name="Raoult D."/>
        </authorList>
    </citation>
    <scope>NUCLEOTIDE SEQUENCE [LARGE SCALE GENOMIC DNA]</scope>
    <source>
        <strain evidence="1 2">CCUG 51329</strain>
    </source>
</reference>